<feature type="domain" description="AMP-dependent synthetase/ligase" evidence="1">
    <location>
        <begin position="15"/>
        <end position="358"/>
    </location>
</feature>
<evidence type="ECO:0000259" key="1">
    <source>
        <dbReference type="Pfam" id="PF00501"/>
    </source>
</evidence>
<accession>A0A679JML9</accession>
<dbReference type="InterPro" id="IPR000873">
    <property type="entry name" value="AMP-dep_synth/lig_dom"/>
</dbReference>
<protein>
    <submittedName>
        <fullName evidence="3">Bile acid-coenzyme A ligase</fullName>
        <ecNumber evidence="3">6.-.-.-</ecNumber>
    </submittedName>
</protein>
<dbReference type="Gene3D" id="3.30.300.30">
    <property type="match status" value="1"/>
</dbReference>
<dbReference type="InterPro" id="IPR045851">
    <property type="entry name" value="AMP-bd_C_sf"/>
</dbReference>
<dbReference type="EC" id="6.-.-.-" evidence="3"/>
<dbReference type="InterPro" id="IPR025110">
    <property type="entry name" value="AMP-bd_C"/>
</dbReference>
<evidence type="ECO:0000313" key="3">
    <source>
        <dbReference type="EMBL" id="CAA2110339.1"/>
    </source>
</evidence>
<evidence type="ECO:0000259" key="2">
    <source>
        <dbReference type="Pfam" id="PF13193"/>
    </source>
</evidence>
<dbReference type="SUPFAM" id="SSF56801">
    <property type="entry name" value="Acetyl-CoA synthetase-like"/>
    <property type="match status" value="1"/>
</dbReference>
<dbReference type="EMBL" id="LR743508">
    <property type="protein sequence ID" value="CAA2110339.1"/>
    <property type="molecule type" value="Genomic_DNA"/>
</dbReference>
<sequence>MSQVILDQRSVERDALMQRAMRAARGLHEMGVREGDAVALLLRNDFAFFEAQQAAAALGAYAVPINWHGKPEEVLYIVNDVQPKVMVAHADLMAPVLAQVPPATQVVAVPTPPEAMRSFGLSDEAAAPPPGATEWNAWLEAFAPWDGPPLRSRATMIYTSGTTGRAKGVKRDAATPEQAAAYVELLRSVYGLHPGVRALIGGPLYHSSPNAFARQALQVAELLVMQTRFDAEAALAAIERHRITHMVAVPTMFVRMLKLPEAVRRRYDLRSLQWVTHTGAPCSPETKRALMDWWGPVVYETYGGTEVGTATLSTPEDWLAFPGSVGRLTPGARMALYGEDGQPVAPGAVGEIFVRVPAYADFTYHNHPARRAEVERDGLISCGDVGYVKDDHLYLCDRRADMVISAGVNIYPAEIEAVLLQCPDVRDCAVFGIPDDEMGESLAAAVEPMPGTAPDATQLRAFLEARIARYKVPRRIDFHEALPREDSGKIFKRRLRDPFWQAAGRKI</sequence>
<dbReference type="Pfam" id="PF00501">
    <property type="entry name" value="AMP-binding"/>
    <property type="match status" value="1"/>
</dbReference>
<dbReference type="Pfam" id="PF13193">
    <property type="entry name" value="AMP-binding_C"/>
    <property type="match status" value="1"/>
</dbReference>
<feature type="domain" description="AMP-binding enzyme C-terminal" evidence="2">
    <location>
        <begin position="414"/>
        <end position="489"/>
    </location>
</feature>
<dbReference type="PANTHER" id="PTHR43201:SF32">
    <property type="entry name" value="2-SUCCINYLBENZOATE--COA LIGASE, CHLOROPLASTIC_PEROXISOMAL"/>
    <property type="match status" value="1"/>
</dbReference>
<dbReference type="InterPro" id="IPR020845">
    <property type="entry name" value="AMP-binding_CS"/>
</dbReference>
<organism evidence="3">
    <name type="scientific">Variovorax paradoxus</name>
    <dbReference type="NCBI Taxonomy" id="34073"/>
    <lineage>
        <taxon>Bacteria</taxon>
        <taxon>Pseudomonadati</taxon>
        <taxon>Pseudomonadota</taxon>
        <taxon>Betaproteobacteria</taxon>
        <taxon>Burkholderiales</taxon>
        <taxon>Comamonadaceae</taxon>
        <taxon>Variovorax</taxon>
    </lineage>
</organism>
<dbReference type="GO" id="GO:0031956">
    <property type="term" value="F:medium-chain fatty acid-CoA ligase activity"/>
    <property type="evidence" value="ECO:0007669"/>
    <property type="project" value="TreeGrafter"/>
</dbReference>
<keyword evidence="3" id="KW-0436">Ligase</keyword>
<dbReference type="InterPro" id="IPR042099">
    <property type="entry name" value="ANL_N_sf"/>
</dbReference>
<dbReference type="AlphaFoldDB" id="A0A679JML9"/>
<dbReference type="PANTHER" id="PTHR43201">
    <property type="entry name" value="ACYL-COA SYNTHETASE"/>
    <property type="match status" value="1"/>
</dbReference>
<dbReference type="PROSITE" id="PS00455">
    <property type="entry name" value="AMP_BINDING"/>
    <property type="match status" value="1"/>
</dbReference>
<dbReference type="RefSeq" id="WP_339094786.1">
    <property type="nucleotide sequence ID" value="NZ_LR743508.1"/>
</dbReference>
<name>A0A679JML9_VARPD</name>
<dbReference type="NCBIfam" id="NF009071">
    <property type="entry name" value="PRK12406.1"/>
    <property type="match status" value="1"/>
</dbReference>
<dbReference type="GO" id="GO:0006631">
    <property type="term" value="P:fatty acid metabolic process"/>
    <property type="evidence" value="ECO:0007669"/>
    <property type="project" value="TreeGrafter"/>
</dbReference>
<reference evidence="3" key="1">
    <citation type="submission" date="2019-12" db="EMBL/GenBank/DDBJ databases">
        <authorList>
            <person name="Cremers G."/>
        </authorList>
    </citation>
    <scope>NUCLEOTIDE SEQUENCE</scope>
    <source>
        <strain evidence="3">Vvax</strain>
    </source>
</reference>
<proteinExistence type="predicted"/>
<dbReference type="Gene3D" id="3.40.50.12780">
    <property type="entry name" value="N-terminal domain of ligase-like"/>
    <property type="match status" value="1"/>
</dbReference>
<gene>
    <name evidence="3" type="primary">baiB</name>
    <name evidence="3" type="ORF">VVAX_06585</name>
</gene>